<dbReference type="Proteomes" id="UP000297391">
    <property type="component" value="Unassembled WGS sequence"/>
</dbReference>
<dbReference type="EMBL" id="QUZU01000013">
    <property type="protein sequence ID" value="TFY89058.1"/>
    <property type="molecule type" value="Genomic_DNA"/>
</dbReference>
<keyword evidence="2" id="KW-0472">Membrane</keyword>
<evidence type="ECO:0000259" key="4">
    <source>
        <dbReference type="Pfam" id="PF04355"/>
    </source>
</evidence>
<dbReference type="InterPro" id="IPR007450">
    <property type="entry name" value="BamE_dom"/>
</dbReference>
<dbReference type="OrthoDB" id="7064099at2"/>
<keyword evidence="6" id="KW-1185">Reference proteome</keyword>
<evidence type="ECO:0000313" key="6">
    <source>
        <dbReference type="Proteomes" id="UP000297391"/>
    </source>
</evidence>
<name>A0A4Z0ASV9_9PSED</name>
<keyword evidence="1 3" id="KW-0732">Signal</keyword>
<feature type="domain" description="Outer membrane protein assembly factor BamE" evidence="4">
    <location>
        <begin position="47"/>
        <end position="119"/>
    </location>
</feature>
<proteinExistence type="predicted"/>
<evidence type="ECO:0000256" key="1">
    <source>
        <dbReference type="ARBA" id="ARBA00022729"/>
    </source>
</evidence>
<dbReference type="Pfam" id="PF04355">
    <property type="entry name" value="BamE"/>
    <property type="match status" value="1"/>
</dbReference>
<organism evidence="5 6">
    <name type="scientific">Pseudomonas kairouanensis</name>
    <dbReference type="NCBI Taxonomy" id="2293832"/>
    <lineage>
        <taxon>Bacteria</taxon>
        <taxon>Pseudomonadati</taxon>
        <taxon>Pseudomonadota</taxon>
        <taxon>Gammaproteobacteria</taxon>
        <taxon>Pseudomonadales</taxon>
        <taxon>Pseudomonadaceae</taxon>
        <taxon>Pseudomonas</taxon>
    </lineage>
</organism>
<evidence type="ECO:0000256" key="3">
    <source>
        <dbReference type="SAM" id="SignalP"/>
    </source>
</evidence>
<dbReference type="AlphaFoldDB" id="A0A4Z0ASV9"/>
<reference evidence="5 6" key="1">
    <citation type="journal article" date="2019" name="Syst. Appl. Microbiol.">
        <title>New species of pathogenic Pseudomonas isolated from citrus in Tunisia: Proposal of Pseudomonas kairouanensis sp. nov. and Pseudomonas nabeulensis sp. nov.</title>
        <authorList>
            <person name="Oueslati M."/>
            <person name="Mulet M."/>
            <person name="Gomila M."/>
            <person name="Berge O."/>
            <person name="Hajlaoui M.R."/>
            <person name="Lalucat J."/>
            <person name="Sadfi-Zouaoui N."/>
            <person name="Garcia-Valdes E."/>
        </authorList>
    </citation>
    <scope>NUCLEOTIDE SEQUENCE [LARGE SCALE GENOMIC DNA]</scope>
    <source>
        <strain evidence="5 6">KC12</strain>
    </source>
</reference>
<comment type="caution">
    <text evidence="5">The sequence shown here is derived from an EMBL/GenBank/DDBJ whole genome shotgun (WGS) entry which is preliminary data.</text>
</comment>
<dbReference type="InterPro" id="IPR037873">
    <property type="entry name" value="BamE-like"/>
</dbReference>
<dbReference type="GO" id="GO:0019867">
    <property type="term" value="C:outer membrane"/>
    <property type="evidence" value="ECO:0007669"/>
    <property type="project" value="InterPro"/>
</dbReference>
<evidence type="ECO:0000256" key="2">
    <source>
        <dbReference type="ARBA" id="ARBA00023136"/>
    </source>
</evidence>
<feature type="chain" id="PRO_5021342616" evidence="3">
    <location>
        <begin position="36"/>
        <end position="140"/>
    </location>
</feature>
<protein>
    <submittedName>
        <fullName evidence="5">Outer membrane protein assembly factor BamE</fullName>
    </submittedName>
</protein>
<feature type="signal peptide" evidence="3">
    <location>
        <begin position="1"/>
        <end position="35"/>
    </location>
</feature>
<dbReference type="Gene3D" id="3.30.1450.10">
    <property type="match status" value="1"/>
</dbReference>
<sequence length="140" mass="14874">MTRIRSSKGINCLNKVSVFAAVALSVALLSGCAAAKKVTSKLDYSTGTYVSQQQVDAFQKGKTRQADVIAAIGNPPQKAEIMGKEVWTYTYTLIPAMPFQPNKFENTVVEFDKKGVVVNAYKSGGTPGQSGNPLINAAGL</sequence>
<gene>
    <name evidence="5" type="primary">bamE</name>
    <name evidence="5" type="ORF">DYL59_12835</name>
</gene>
<accession>A0A4Z0ASV9</accession>
<evidence type="ECO:0000313" key="5">
    <source>
        <dbReference type="EMBL" id="TFY89058.1"/>
    </source>
</evidence>
<dbReference type="PROSITE" id="PS51257">
    <property type="entry name" value="PROKAR_LIPOPROTEIN"/>
    <property type="match status" value="1"/>
</dbReference>